<dbReference type="EMBL" id="LNYL01000023">
    <property type="protein sequence ID" value="KTD29391.1"/>
    <property type="molecule type" value="Genomic_DNA"/>
</dbReference>
<comment type="similarity">
    <text evidence="2">Belongs to the AlaDH/PNT family.</text>
</comment>
<dbReference type="SUPFAM" id="SSF52283">
    <property type="entry name" value="Formate/glycerate dehydrogenase catalytic domain-like"/>
    <property type="match status" value="1"/>
</dbReference>
<evidence type="ECO:0000256" key="9">
    <source>
        <dbReference type="ARBA" id="ARBA00071353"/>
    </source>
</evidence>
<dbReference type="InterPro" id="IPR007698">
    <property type="entry name" value="AlaDH/PNT_NAD(H)-bd"/>
</dbReference>
<dbReference type="GO" id="GO:0005886">
    <property type="term" value="C:plasma membrane"/>
    <property type="evidence" value="ECO:0007669"/>
    <property type="project" value="TreeGrafter"/>
</dbReference>
<evidence type="ECO:0000256" key="4">
    <source>
        <dbReference type="ARBA" id="ARBA00022741"/>
    </source>
</evidence>
<dbReference type="Proteomes" id="UP000054908">
    <property type="component" value="Unassembled WGS sequence"/>
</dbReference>
<evidence type="ECO:0000256" key="11">
    <source>
        <dbReference type="ARBA" id="ARBA00084087"/>
    </source>
</evidence>
<evidence type="ECO:0000313" key="15">
    <source>
        <dbReference type="Proteomes" id="UP000054908"/>
    </source>
</evidence>
<feature type="domain" description="Alanine dehydrogenase/pyridine nucleotide transhydrogenase NAD(H)-binding" evidence="12">
    <location>
        <begin position="148"/>
        <end position="312"/>
    </location>
</feature>
<keyword evidence="7" id="KW-0520">NAD</keyword>
<keyword evidence="5" id="KW-0521">NADP</keyword>
<organism evidence="14 15">
    <name type="scientific">Legionella maceachernii</name>
    <dbReference type="NCBI Taxonomy" id="466"/>
    <lineage>
        <taxon>Bacteria</taxon>
        <taxon>Pseudomonadati</taxon>
        <taxon>Pseudomonadota</taxon>
        <taxon>Gammaproteobacteria</taxon>
        <taxon>Legionellales</taxon>
        <taxon>Legionellaceae</taxon>
        <taxon>Legionella</taxon>
    </lineage>
</organism>
<protein>
    <recommendedName>
        <fullName evidence="9">NAD(P) transhydrogenase subunit alpha part 1</fullName>
        <ecNumber evidence="3">7.1.1.1</ecNumber>
    </recommendedName>
    <alternativeName>
        <fullName evidence="11">Nicotinamide nucleotide transhydrogenase subunit alpha 1</fullName>
    </alternativeName>
    <alternativeName>
        <fullName evidence="10">Pyridine nucleotide transhydrogenase subunit alpha 1</fullName>
    </alternativeName>
</protein>
<evidence type="ECO:0000256" key="6">
    <source>
        <dbReference type="ARBA" id="ARBA00022967"/>
    </source>
</evidence>
<evidence type="ECO:0000256" key="10">
    <source>
        <dbReference type="ARBA" id="ARBA00076996"/>
    </source>
</evidence>
<dbReference type="PANTHER" id="PTHR10160">
    <property type="entry name" value="NAD(P) TRANSHYDROGENASE"/>
    <property type="match status" value="1"/>
</dbReference>
<evidence type="ECO:0000256" key="5">
    <source>
        <dbReference type="ARBA" id="ARBA00022857"/>
    </source>
</evidence>
<dbReference type="GO" id="GO:0006740">
    <property type="term" value="P:NADPH regeneration"/>
    <property type="evidence" value="ECO:0007669"/>
    <property type="project" value="TreeGrafter"/>
</dbReference>
<keyword evidence="4" id="KW-0547">Nucleotide-binding</keyword>
<dbReference type="SUPFAM" id="SSF51735">
    <property type="entry name" value="NAD(P)-binding Rossmann-fold domains"/>
    <property type="match status" value="1"/>
</dbReference>
<dbReference type="InterPro" id="IPR008143">
    <property type="entry name" value="Ala_DH/PNT_CS2"/>
</dbReference>
<sequence length="376" mass="40231">MIIAALNENSSNETRVAITPNAIKHYLKLGLEVMCEKHAGQASGFSDADYEAAGAKIAANRNALLQKANILVCVNEPSPADLQGLAPHSLVIGHIDNNESSELLTWAAEKKISLFSMNLIPRISRAQSMDSLSSQANLAGYRGVLEGVVHFNRAVPMMMTAAGMIHPAKILILGAGVAGLQAIATAKRLGAVVYAFDVRRAAKEQVESLGAEFIEVGDGQDAETSGGYAAETSEEYRRMQAELIDQYAKQADIIVSTALIPGKKAPLLLTKKTVEHMKSGSVIVDLATSRGGNCELSQRDKVVKEGEVTIIGYSNLAGLIPATASELYANNLVHLITLLVGTSNELSFNKEDDILKQAMLSHDGNYLPFQMAKETL</sequence>
<name>A0A0W0WAN1_9GAMM</name>
<dbReference type="PATRIC" id="fig|466.6.peg.963"/>
<dbReference type="AlphaFoldDB" id="A0A0W0WAN1"/>
<dbReference type="GO" id="GO:0016491">
    <property type="term" value="F:oxidoreductase activity"/>
    <property type="evidence" value="ECO:0007669"/>
    <property type="project" value="InterPro"/>
</dbReference>
<evidence type="ECO:0000256" key="8">
    <source>
        <dbReference type="ARBA" id="ARBA00048202"/>
    </source>
</evidence>
<comment type="function">
    <text evidence="1">The transhydrogenation between NADH and NADP is coupled to respiration and ATP hydrolysis and functions as a proton pump across the membrane.</text>
</comment>
<keyword evidence="15" id="KW-1185">Reference proteome</keyword>
<feature type="domain" description="Alanine dehydrogenase/pyridine nucleotide transhydrogenase N-terminal" evidence="13">
    <location>
        <begin position="4"/>
        <end position="139"/>
    </location>
</feature>
<comment type="catalytic activity">
    <reaction evidence="8">
        <text>NAD(+) + NADPH + H(+)(in) = NADH + NADP(+) + H(+)(out)</text>
        <dbReference type="Rhea" id="RHEA:47992"/>
        <dbReference type="ChEBI" id="CHEBI:15378"/>
        <dbReference type="ChEBI" id="CHEBI:57540"/>
        <dbReference type="ChEBI" id="CHEBI:57783"/>
        <dbReference type="ChEBI" id="CHEBI:57945"/>
        <dbReference type="ChEBI" id="CHEBI:58349"/>
        <dbReference type="EC" id="7.1.1.1"/>
    </reaction>
</comment>
<reference evidence="14 15" key="1">
    <citation type="submission" date="2015-11" db="EMBL/GenBank/DDBJ databases">
        <title>Genomic analysis of 38 Legionella species identifies large and diverse effector repertoires.</title>
        <authorList>
            <person name="Burstein D."/>
            <person name="Amaro F."/>
            <person name="Zusman T."/>
            <person name="Lifshitz Z."/>
            <person name="Cohen O."/>
            <person name="Gilbert J.A."/>
            <person name="Pupko T."/>
            <person name="Shuman H.A."/>
            <person name="Segal G."/>
        </authorList>
    </citation>
    <scope>NUCLEOTIDE SEQUENCE [LARGE SCALE GENOMIC DNA]</scope>
    <source>
        <strain evidence="14 15">PX-1-G2-E2</strain>
    </source>
</reference>
<dbReference type="Pfam" id="PF01262">
    <property type="entry name" value="AlaDh_PNT_C"/>
    <property type="match status" value="1"/>
</dbReference>
<dbReference type="InterPro" id="IPR007886">
    <property type="entry name" value="AlaDH/PNT_N"/>
</dbReference>
<evidence type="ECO:0000259" key="13">
    <source>
        <dbReference type="SMART" id="SM01003"/>
    </source>
</evidence>
<dbReference type="OrthoDB" id="9804592at2"/>
<accession>A0A0W0WAN1</accession>
<dbReference type="InterPro" id="IPR036291">
    <property type="entry name" value="NAD(P)-bd_dom_sf"/>
</dbReference>
<dbReference type="GO" id="GO:0008750">
    <property type="term" value="F:proton-translocating NAD(P)+ transhydrogenase activity"/>
    <property type="evidence" value="ECO:0007669"/>
    <property type="project" value="UniProtKB-EC"/>
</dbReference>
<evidence type="ECO:0000256" key="2">
    <source>
        <dbReference type="ARBA" id="ARBA00005689"/>
    </source>
</evidence>
<keyword evidence="6" id="KW-1278">Translocase</keyword>
<dbReference type="PANTHER" id="PTHR10160:SF19">
    <property type="entry name" value="PROTON-TRANSLOCATING NAD(P)(+) TRANSHYDROGENASE"/>
    <property type="match status" value="1"/>
</dbReference>
<dbReference type="FunFam" id="3.40.50.720:FF:000188">
    <property type="entry name" value="NAD(P) transhydrogenase alpha subunit 1"/>
    <property type="match status" value="1"/>
</dbReference>
<dbReference type="EC" id="7.1.1.1" evidence="3"/>
<dbReference type="Gene3D" id="3.40.50.720">
    <property type="entry name" value="NAD(P)-binding Rossmann-like Domain"/>
    <property type="match status" value="2"/>
</dbReference>
<dbReference type="STRING" id="466.Lmac_0901"/>
<dbReference type="CDD" id="cd05304">
    <property type="entry name" value="Rubrum_tdh"/>
    <property type="match status" value="1"/>
</dbReference>
<dbReference type="PROSITE" id="PS00837">
    <property type="entry name" value="ALADH_PNT_2"/>
    <property type="match status" value="1"/>
</dbReference>
<dbReference type="RefSeq" id="WP_058451710.1">
    <property type="nucleotide sequence ID" value="NZ_CAAAIB010000003.1"/>
</dbReference>
<evidence type="ECO:0000256" key="1">
    <source>
        <dbReference type="ARBA" id="ARBA00003943"/>
    </source>
</evidence>
<dbReference type="Pfam" id="PF05222">
    <property type="entry name" value="AlaDh_PNT_N"/>
    <property type="match status" value="1"/>
</dbReference>
<dbReference type="NCBIfam" id="NF006942">
    <property type="entry name" value="PRK09424.1"/>
    <property type="match status" value="1"/>
</dbReference>
<comment type="caution">
    <text evidence="14">The sequence shown here is derived from an EMBL/GenBank/DDBJ whole genome shotgun (WGS) entry which is preliminary data.</text>
</comment>
<dbReference type="GO" id="GO:0050661">
    <property type="term" value="F:NADP binding"/>
    <property type="evidence" value="ECO:0007669"/>
    <property type="project" value="TreeGrafter"/>
</dbReference>
<dbReference type="SMART" id="SM01003">
    <property type="entry name" value="AlaDh_PNT_N"/>
    <property type="match status" value="1"/>
</dbReference>
<gene>
    <name evidence="14" type="primary">pntA</name>
    <name evidence="14" type="ORF">Lmac_0901</name>
</gene>
<evidence type="ECO:0000313" key="14">
    <source>
        <dbReference type="EMBL" id="KTD29391.1"/>
    </source>
</evidence>
<evidence type="ECO:0000256" key="7">
    <source>
        <dbReference type="ARBA" id="ARBA00023027"/>
    </source>
</evidence>
<proteinExistence type="inferred from homology"/>
<evidence type="ECO:0000256" key="3">
    <source>
        <dbReference type="ARBA" id="ARBA00012943"/>
    </source>
</evidence>
<evidence type="ECO:0000259" key="12">
    <source>
        <dbReference type="SMART" id="SM01002"/>
    </source>
</evidence>
<dbReference type="SMART" id="SM01002">
    <property type="entry name" value="AlaDh_PNT_C"/>
    <property type="match status" value="1"/>
</dbReference>